<organism evidence="1 2">
    <name type="scientific">Alligator mississippiensis</name>
    <name type="common">American alligator</name>
    <dbReference type="NCBI Taxonomy" id="8496"/>
    <lineage>
        <taxon>Eukaryota</taxon>
        <taxon>Metazoa</taxon>
        <taxon>Chordata</taxon>
        <taxon>Craniata</taxon>
        <taxon>Vertebrata</taxon>
        <taxon>Euteleostomi</taxon>
        <taxon>Archelosauria</taxon>
        <taxon>Archosauria</taxon>
        <taxon>Crocodylia</taxon>
        <taxon>Alligatoridae</taxon>
        <taxon>Alligatorinae</taxon>
        <taxon>Alligator</taxon>
    </lineage>
</organism>
<dbReference type="EMBL" id="AKHW03006295">
    <property type="protein sequence ID" value="KYO21153.1"/>
    <property type="molecule type" value="Genomic_DNA"/>
</dbReference>
<dbReference type="Proteomes" id="UP000050525">
    <property type="component" value="Unassembled WGS sequence"/>
</dbReference>
<dbReference type="AlphaFoldDB" id="A0A151M9G0"/>
<sequence>MAIGSTSCPLSAEVCQHAMKPKGGEKAKESRKGKNFNHFSEKGACEMRGYCNAVKSVTLCDLALMKHGTKQHLALLQSLDLTFRTSHNLILHLQKQSPKRSKLFKAHM</sequence>
<name>A0A151M9G0_ALLMI</name>
<reference evidence="1 2" key="1">
    <citation type="journal article" date="2012" name="Genome Biol.">
        <title>Sequencing three crocodilian genomes to illuminate the evolution of archosaurs and amniotes.</title>
        <authorList>
            <person name="St John J.A."/>
            <person name="Braun E.L."/>
            <person name="Isberg S.R."/>
            <person name="Miles L.G."/>
            <person name="Chong A.Y."/>
            <person name="Gongora J."/>
            <person name="Dalzell P."/>
            <person name="Moran C."/>
            <person name="Bed'hom B."/>
            <person name="Abzhanov A."/>
            <person name="Burgess S.C."/>
            <person name="Cooksey A.M."/>
            <person name="Castoe T.A."/>
            <person name="Crawford N.G."/>
            <person name="Densmore L.D."/>
            <person name="Drew J.C."/>
            <person name="Edwards S.V."/>
            <person name="Faircloth B.C."/>
            <person name="Fujita M.K."/>
            <person name="Greenwold M.J."/>
            <person name="Hoffmann F.G."/>
            <person name="Howard J.M."/>
            <person name="Iguchi T."/>
            <person name="Janes D.E."/>
            <person name="Khan S.Y."/>
            <person name="Kohno S."/>
            <person name="de Koning A.J."/>
            <person name="Lance S.L."/>
            <person name="McCarthy F.M."/>
            <person name="McCormack J.E."/>
            <person name="Merchant M.E."/>
            <person name="Peterson D.G."/>
            <person name="Pollock D.D."/>
            <person name="Pourmand N."/>
            <person name="Raney B.J."/>
            <person name="Roessler K.A."/>
            <person name="Sanford J.R."/>
            <person name="Sawyer R.H."/>
            <person name="Schmidt C.J."/>
            <person name="Triplett E.W."/>
            <person name="Tuberville T.D."/>
            <person name="Venegas-Anaya M."/>
            <person name="Howard J.T."/>
            <person name="Jarvis E.D."/>
            <person name="Guillette L.J.Jr."/>
            <person name="Glenn T.C."/>
            <person name="Green R.E."/>
            <person name="Ray D.A."/>
        </authorList>
    </citation>
    <scope>NUCLEOTIDE SEQUENCE [LARGE SCALE GENOMIC DNA]</scope>
    <source>
        <strain evidence="1">KSC_2009_1</strain>
    </source>
</reference>
<keyword evidence="2" id="KW-1185">Reference proteome</keyword>
<protein>
    <submittedName>
        <fullName evidence="1">Uncharacterized protein</fullName>
    </submittedName>
</protein>
<gene>
    <name evidence="1" type="ORF">Y1Q_0001441</name>
</gene>
<proteinExistence type="predicted"/>
<evidence type="ECO:0000313" key="1">
    <source>
        <dbReference type="EMBL" id="KYO21153.1"/>
    </source>
</evidence>
<comment type="caution">
    <text evidence="1">The sequence shown here is derived from an EMBL/GenBank/DDBJ whole genome shotgun (WGS) entry which is preliminary data.</text>
</comment>
<evidence type="ECO:0000313" key="2">
    <source>
        <dbReference type="Proteomes" id="UP000050525"/>
    </source>
</evidence>
<accession>A0A151M9G0</accession>